<dbReference type="InterPro" id="IPR050832">
    <property type="entry name" value="Bact_Acetyltransf"/>
</dbReference>
<accession>A0AAE5T176</accession>
<comment type="caution">
    <text evidence="4">The sequence shown here is derived from an EMBL/GenBank/DDBJ whole genome shotgun (WGS) entry which is preliminary data.</text>
</comment>
<protein>
    <submittedName>
        <fullName evidence="4">GNAT family N-acetyltransferase</fullName>
    </submittedName>
</protein>
<evidence type="ECO:0000256" key="2">
    <source>
        <dbReference type="ARBA" id="ARBA00023315"/>
    </source>
</evidence>
<dbReference type="PANTHER" id="PTHR43877">
    <property type="entry name" value="AMINOALKYLPHOSPHONATE N-ACETYLTRANSFERASE-RELATED-RELATED"/>
    <property type="match status" value="1"/>
</dbReference>
<dbReference type="SUPFAM" id="SSF55729">
    <property type="entry name" value="Acyl-CoA N-acyltransferases (Nat)"/>
    <property type="match status" value="1"/>
</dbReference>
<dbReference type="InterPro" id="IPR016181">
    <property type="entry name" value="Acyl_CoA_acyltransferase"/>
</dbReference>
<reference evidence="4 5" key="1">
    <citation type="journal article" date="2016" name="Front. Microbiol.">
        <title>Comprehensive Phylogenetic Analysis of Bovine Non-aureus Staphylococci Species Based on Whole-Genome Sequencing.</title>
        <authorList>
            <person name="Naushad S."/>
            <person name="Barkema H.W."/>
            <person name="Luby C."/>
            <person name="Condas L.A."/>
            <person name="Nobrega D.B."/>
            <person name="Carson D.A."/>
            <person name="De Buck J."/>
        </authorList>
    </citation>
    <scope>NUCLEOTIDE SEQUENCE [LARGE SCALE GENOMIC DNA]</scope>
    <source>
        <strain evidence="4 5">SNUC 505</strain>
    </source>
</reference>
<keyword evidence="1" id="KW-0808">Transferase</keyword>
<dbReference type="EMBL" id="PZBZ01000025">
    <property type="protein sequence ID" value="PTG14597.1"/>
    <property type="molecule type" value="Genomic_DNA"/>
</dbReference>
<dbReference type="GO" id="GO:0016747">
    <property type="term" value="F:acyltransferase activity, transferring groups other than amino-acyl groups"/>
    <property type="evidence" value="ECO:0007669"/>
    <property type="project" value="InterPro"/>
</dbReference>
<dbReference type="Pfam" id="PF00583">
    <property type="entry name" value="Acetyltransf_1"/>
    <property type="match status" value="1"/>
</dbReference>
<proteinExistence type="predicted"/>
<dbReference type="Gene3D" id="3.40.630.30">
    <property type="match status" value="1"/>
</dbReference>
<name>A0AAE5T176_STACR</name>
<sequence length="160" mass="18563">MIRRKKAADIPEIAKVHYLSYVDTYKGLLPDAHLEAQHEADYIEKHQQFNADCWVAEQDHRIVGVVMYGPTQDDDLQGAYEIYMIYLLPEVQRQGIGSALLQKAEAEIAKKAQQVALWVVDSNFDTIHFYEQHGYQFDGEEVEDEGFREQRMVKGFEKSH</sequence>
<dbReference type="RefSeq" id="WP_107360604.1">
    <property type="nucleotide sequence ID" value="NZ_JBOZQT010000004.1"/>
</dbReference>
<dbReference type="InterPro" id="IPR000182">
    <property type="entry name" value="GNAT_dom"/>
</dbReference>
<dbReference type="PROSITE" id="PS51186">
    <property type="entry name" value="GNAT"/>
    <property type="match status" value="1"/>
</dbReference>
<evidence type="ECO:0000259" key="3">
    <source>
        <dbReference type="PROSITE" id="PS51186"/>
    </source>
</evidence>
<evidence type="ECO:0000256" key="1">
    <source>
        <dbReference type="ARBA" id="ARBA00022679"/>
    </source>
</evidence>
<keyword evidence="2" id="KW-0012">Acyltransferase</keyword>
<evidence type="ECO:0000313" key="5">
    <source>
        <dbReference type="Proteomes" id="UP000242704"/>
    </source>
</evidence>
<gene>
    <name evidence="4" type="ORF">BU653_05800</name>
</gene>
<feature type="domain" description="N-acetyltransferase" evidence="3">
    <location>
        <begin position="1"/>
        <end position="157"/>
    </location>
</feature>
<organism evidence="4 5">
    <name type="scientific">Staphylococcus chromogenes</name>
    <name type="common">Staphylococcus hyicus subsp. chromogenes</name>
    <dbReference type="NCBI Taxonomy" id="46126"/>
    <lineage>
        <taxon>Bacteria</taxon>
        <taxon>Bacillati</taxon>
        <taxon>Bacillota</taxon>
        <taxon>Bacilli</taxon>
        <taxon>Bacillales</taxon>
        <taxon>Staphylococcaceae</taxon>
        <taxon>Staphylococcus</taxon>
    </lineage>
</organism>
<evidence type="ECO:0000313" key="4">
    <source>
        <dbReference type="EMBL" id="PTG14597.1"/>
    </source>
</evidence>
<dbReference type="Proteomes" id="UP000242704">
    <property type="component" value="Unassembled WGS sequence"/>
</dbReference>
<dbReference type="CDD" id="cd04301">
    <property type="entry name" value="NAT_SF"/>
    <property type="match status" value="1"/>
</dbReference>
<dbReference type="AlphaFoldDB" id="A0AAE5T176"/>